<protein>
    <submittedName>
        <fullName evidence="2">Uncharacterized protein</fullName>
    </submittedName>
</protein>
<evidence type="ECO:0000256" key="1">
    <source>
        <dbReference type="SAM" id="Phobius"/>
    </source>
</evidence>
<feature type="transmembrane region" description="Helical" evidence="1">
    <location>
        <begin position="55"/>
        <end position="77"/>
    </location>
</feature>
<dbReference type="AlphaFoldDB" id="A0A256VHW0"/>
<dbReference type="EMBL" id="NGQC01000040">
    <property type="protein sequence ID" value="OYT03057.1"/>
    <property type="molecule type" value="Genomic_DNA"/>
</dbReference>
<reference evidence="2 3" key="2">
    <citation type="submission" date="2017-09" db="EMBL/GenBank/DDBJ databases">
        <title>Tripartite evolution among Lactobacillus johnsonii, Lactobacillus taiwanensis, Lactobacillus reuteri and their rodent host.</title>
        <authorList>
            <person name="Wang T."/>
            <person name="Knowles S."/>
            <person name="Cheng C."/>
        </authorList>
    </citation>
    <scope>NUCLEOTIDE SEQUENCE [LARGE SCALE GENOMIC DNA]</scope>
    <source>
        <strain evidence="2 3">103v</strain>
    </source>
</reference>
<feature type="transmembrane region" description="Helical" evidence="1">
    <location>
        <begin position="6"/>
        <end position="25"/>
    </location>
</feature>
<keyword evidence="1" id="KW-0472">Membrane</keyword>
<organism evidence="2 3">
    <name type="scientific">Limosilactobacillus reuteri</name>
    <name type="common">Lactobacillus reuteri</name>
    <dbReference type="NCBI Taxonomy" id="1598"/>
    <lineage>
        <taxon>Bacteria</taxon>
        <taxon>Bacillati</taxon>
        <taxon>Bacillota</taxon>
        <taxon>Bacilli</taxon>
        <taxon>Lactobacillales</taxon>
        <taxon>Lactobacillaceae</taxon>
        <taxon>Limosilactobacillus</taxon>
    </lineage>
</organism>
<proteinExistence type="predicted"/>
<comment type="caution">
    <text evidence="2">The sequence shown here is derived from an EMBL/GenBank/DDBJ whole genome shotgun (WGS) entry which is preliminary data.</text>
</comment>
<dbReference type="RefSeq" id="WP_094504441.1">
    <property type="nucleotide sequence ID" value="NZ_JAJGTR010000135.1"/>
</dbReference>
<name>A0A256VHW0_LIMRT</name>
<reference evidence="3" key="1">
    <citation type="submission" date="2017-05" db="EMBL/GenBank/DDBJ databases">
        <authorList>
            <person name="Lin X.B."/>
            <person name="Stothard P."/>
            <person name="Tasseva G."/>
            <person name="Walter J."/>
        </authorList>
    </citation>
    <scope>NUCLEOTIDE SEQUENCE [LARGE SCALE GENOMIC DNA]</scope>
    <source>
        <strain evidence="3">103v</strain>
    </source>
</reference>
<dbReference type="Proteomes" id="UP000216122">
    <property type="component" value="Unassembled WGS sequence"/>
</dbReference>
<keyword evidence="1" id="KW-0812">Transmembrane</keyword>
<feature type="transmembrane region" description="Helical" evidence="1">
    <location>
        <begin position="32"/>
        <end position="49"/>
    </location>
</feature>
<keyword evidence="1" id="KW-1133">Transmembrane helix</keyword>
<sequence length="88" mass="10202">MHSLFLLQLIQAVLVAIQLVMIFSANKVKREWLTVGQLCIAVVILADLFSELIFFSYTSVLTGCVLFLQLFLLPMFWKQLKAFEEQYK</sequence>
<accession>A0A256VHW0</accession>
<evidence type="ECO:0000313" key="3">
    <source>
        <dbReference type="Proteomes" id="UP000216122"/>
    </source>
</evidence>
<evidence type="ECO:0000313" key="2">
    <source>
        <dbReference type="EMBL" id="OYT03057.1"/>
    </source>
</evidence>
<gene>
    <name evidence="2" type="ORF">CBG21_06800</name>
</gene>